<keyword evidence="4" id="KW-0862">Zinc</keyword>
<dbReference type="Gene3D" id="3.30.565.10">
    <property type="entry name" value="Histidine kinase-like ATPase, C-terminal domain"/>
    <property type="match status" value="1"/>
</dbReference>
<dbReference type="InterPro" id="IPR041006">
    <property type="entry name" value="Morc_S5"/>
</dbReference>
<evidence type="ECO:0000256" key="2">
    <source>
        <dbReference type="ARBA" id="ARBA00022723"/>
    </source>
</evidence>
<dbReference type="AlphaFoldDB" id="A0A8T2L095"/>
<dbReference type="InterPro" id="IPR045261">
    <property type="entry name" value="MORC_ATPase"/>
</dbReference>
<feature type="compositionally biased region" description="Polar residues" evidence="7">
    <location>
        <begin position="588"/>
        <end position="600"/>
    </location>
</feature>
<dbReference type="EMBL" id="JAICCE010000021">
    <property type="protein sequence ID" value="KAG9262451.1"/>
    <property type="molecule type" value="Genomic_DNA"/>
</dbReference>
<proteinExistence type="predicted"/>
<dbReference type="PROSITE" id="PS51050">
    <property type="entry name" value="ZF_CW"/>
    <property type="match status" value="1"/>
</dbReference>
<dbReference type="Gene3D" id="3.30.40.100">
    <property type="match status" value="1"/>
</dbReference>
<dbReference type="GO" id="GO:0008270">
    <property type="term" value="F:zinc ion binding"/>
    <property type="evidence" value="ECO:0007669"/>
    <property type="project" value="UniProtKB-KW"/>
</dbReference>
<sequence length="786" mass="90905">METYKRNGIPLSTLNPKFLHTNSTSHTWPFSAIAELIDNAYDPDVCAKQFWIDWTRIKGLDCLSFMDNGAGMNRARLHKMLSFGYSNKEAVKDHIPVGIYGNGFKSGSMRLGMDAIVFTKTKKSMSIGLLSQSYLQAIKAQQIMIPILTFRRDEQNLPEDGASLDAILKYSLFNTEKELFSELRAIISAGPTGTRIIIWNLRTTTSGETEFDFETEKYDIQIRANASENTSDSLAMMPESRYSLRAYCSILYLKPRMQINIRGQKVKTQLIYKSLAHIANDHYRPPYLTKRIRITFGFNTKRREHYGIMMYHKNRLIKAYEKVSCQRRAERNGVGVIGVIECNFLQPTHNKQDFDDTDQYRKTMHNLSVKLEEYCNEIRYKRKKEDPKCTIPIEDTVKVPDQVWVQCDSCLKWRRLPDGFDCSRLPEKWFCHMNHDTQFRSCMVEEELNDEEEKQKSYPKPFKRQKRNSKSLQEENVPEGLETSSPVSPLPARQPKNTVSGEMYQSEHSPSLDHRPQLPLVNLSALSNPRKRIKRKRTLTEEESTAGSIVSWDPFSPYASTEAAGTSTHPHFSPEVKEKNKKSEVVGNLNSDKQMNNEDNQITERFEPYQEPVEEDEEGQEREELTSTDLPQSDSKQESENACDTEEELWRQEKDRLMDMLREAVEERDMCKEELEVIRGQCAALEDGRSQLLSRLDKVEEEKTRLSTLCDQLKSKLKMLKTEMDDKEDSALRQERMKLRNLRVSLGHLLVSFMPALSLEQVDFSSDIIDELLKQVLQEVTQSSVT</sequence>
<evidence type="ECO:0000313" key="10">
    <source>
        <dbReference type="Proteomes" id="UP000752171"/>
    </source>
</evidence>
<organism evidence="9 10">
    <name type="scientific">Astyanax mexicanus</name>
    <name type="common">Blind cave fish</name>
    <name type="synonym">Astyanax fasciatus mexicanus</name>
    <dbReference type="NCBI Taxonomy" id="7994"/>
    <lineage>
        <taxon>Eukaryota</taxon>
        <taxon>Metazoa</taxon>
        <taxon>Chordata</taxon>
        <taxon>Craniata</taxon>
        <taxon>Vertebrata</taxon>
        <taxon>Euteleostomi</taxon>
        <taxon>Actinopterygii</taxon>
        <taxon>Neopterygii</taxon>
        <taxon>Teleostei</taxon>
        <taxon>Ostariophysi</taxon>
        <taxon>Characiformes</taxon>
        <taxon>Characoidei</taxon>
        <taxon>Acestrorhamphidae</taxon>
        <taxon>Acestrorhamphinae</taxon>
        <taxon>Astyanax</taxon>
    </lineage>
</organism>
<keyword evidence="6" id="KW-0539">Nucleus</keyword>
<comment type="subcellular location">
    <subcellularLocation>
        <location evidence="1">Nucleus</location>
    </subcellularLocation>
</comment>
<dbReference type="Pfam" id="PF13589">
    <property type="entry name" value="HATPase_c_3"/>
    <property type="match status" value="1"/>
</dbReference>
<dbReference type="GO" id="GO:0016887">
    <property type="term" value="F:ATP hydrolysis activity"/>
    <property type="evidence" value="ECO:0007669"/>
    <property type="project" value="InterPro"/>
</dbReference>
<dbReference type="PANTHER" id="PTHR23336">
    <property type="entry name" value="ZINC FINGER CW-TYPE COILED-COIL DOMAIN PROTEIN 3"/>
    <property type="match status" value="1"/>
</dbReference>
<dbReference type="InterPro" id="IPR011124">
    <property type="entry name" value="Znf_CW"/>
</dbReference>
<dbReference type="Pfam" id="PF17942">
    <property type="entry name" value="Morc6_S5"/>
    <property type="match status" value="1"/>
</dbReference>
<name>A0A8T2L095_ASTMX</name>
<dbReference type="Pfam" id="PF07496">
    <property type="entry name" value="zf-CW"/>
    <property type="match status" value="1"/>
</dbReference>
<dbReference type="InterPro" id="IPR036890">
    <property type="entry name" value="HATPase_C_sf"/>
</dbReference>
<protein>
    <submittedName>
        <fullName evidence="9">MORC family CW-type zinc finger protein 3-like isoform X1</fullName>
    </submittedName>
</protein>
<evidence type="ECO:0000259" key="8">
    <source>
        <dbReference type="PROSITE" id="PS51050"/>
    </source>
</evidence>
<evidence type="ECO:0000256" key="3">
    <source>
        <dbReference type="ARBA" id="ARBA00022771"/>
    </source>
</evidence>
<dbReference type="SUPFAM" id="SSF55874">
    <property type="entry name" value="ATPase domain of HSP90 chaperone/DNA topoisomerase II/histidine kinase"/>
    <property type="match status" value="1"/>
</dbReference>
<reference evidence="9 10" key="1">
    <citation type="submission" date="2021-07" db="EMBL/GenBank/DDBJ databases">
        <authorList>
            <person name="Imarazene B."/>
            <person name="Zahm M."/>
            <person name="Klopp C."/>
            <person name="Cabau C."/>
            <person name="Beille S."/>
            <person name="Jouanno E."/>
            <person name="Castinel A."/>
            <person name="Lluch J."/>
            <person name="Gil L."/>
            <person name="Kuchtly C."/>
            <person name="Lopez Roques C."/>
            <person name="Donnadieu C."/>
            <person name="Parrinello H."/>
            <person name="Journot L."/>
            <person name="Du K."/>
            <person name="Schartl M."/>
            <person name="Retaux S."/>
            <person name="Guiguen Y."/>
        </authorList>
    </citation>
    <scope>NUCLEOTIDE SEQUENCE [LARGE SCALE GENOMIC DNA]</scope>
    <source>
        <strain evidence="9">Pach_M1</strain>
        <tissue evidence="9">Testis</tissue>
    </source>
</reference>
<gene>
    <name evidence="9" type="primary">MORC3</name>
    <name evidence="9" type="ORF">AMEX_G24225</name>
</gene>
<keyword evidence="5" id="KW-0175">Coiled coil</keyword>
<evidence type="ECO:0000256" key="7">
    <source>
        <dbReference type="SAM" id="MobiDB-lite"/>
    </source>
</evidence>
<feature type="domain" description="CW-type" evidence="8">
    <location>
        <begin position="398"/>
        <end position="450"/>
    </location>
</feature>
<comment type="caution">
    <text evidence="9">The sequence shown here is derived from an EMBL/GenBank/DDBJ whole genome shotgun (WGS) entry which is preliminary data.</text>
</comment>
<feature type="region of interest" description="Disordered" evidence="7">
    <location>
        <begin position="451"/>
        <end position="648"/>
    </location>
</feature>
<dbReference type="GO" id="GO:0016605">
    <property type="term" value="C:PML body"/>
    <property type="evidence" value="ECO:0007669"/>
    <property type="project" value="TreeGrafter"/>
</dbReference>
<keyword evidence="3" id="KW-0863">Zinc-finger</keyword>
<evidence type="ECO:0000256" key="4">
    <source>
        <dbReference type="ARBA" id="ARBA00022833"/>
    </source>
</evidence>
<keyword evidence="2" id="KW-0479">Metal-binding</keyword>
<evidence type="ECO:0000313" key="9">
    <source>
        <dbReference type="EMBL" id="KAG9262451.1"/>
    </source>
</evidence>
<evidence type="ECO:0000256" key="6">
    <source>
        <dbReference type="ARBA" id="ARBA00023242"/>
    </source>
</evidence>
<evidence type="ECO:0000256" key="1">
    <source>
        <dbReference type="ARBA" id="ARBA00004123"/>
    </source>
</evidence>
<evidence type="ECO:0000256" key="5">
    <source>
        <dbReference type="ARBA" id="ARBA00023054"/>
    </source>
</evidence>
<accession>A0A8T2L095</accession>
<dbReference type="Proteomes" id="UP000752171">
    <property type="component" value="Unassembled WGS sequence"/>
</dbReference>
<feature type="compositionally biased region" description="Acidic residues" evidence="7">
    <location>
        <begin position="612"/>
        <end position="621"/>
    </location>
</feature>
<dbReference type="PANTHER" id="PTHR23336:SF17">
    <property type="entry name" value="MORC FAMILY CW-TYPE ZINC FINGER PROTEIN 3"/>
    <property type="match status" value="1"/>
</dbReference>
<feature type="compositionally biased region" description="Basic and acidic residues" evidence="7">
    <location>
        <begin position="572"/>
        <end position="584"/>
    </location>
</feature>